<name>A0A448ZE89_9STRA</name>
<feature type="transmembrane region" description="Helical" evidence="1">
    <location>
        <begin position="28"/>
        <end position="51"/>
    </location>
</feature>
<evidence type="ECO:0000313" key="2">
    <source>
        <dbReference type="EMBL" id="VEU40358.1"/>
    </source>
</evidence>
<sequence>MEHWLNCDAQERQHFTSNLAITLYCGTMAYAFAAAVSVSLQHLLVAAIGFVRVAHGRVLRPARAASIGRGKGGSDTSKDRGAVFGSLLLGLRERNPGNRRVRRDALGRLEGGLRAPKGFPQSELVETHHERVVLFVVRDAVDGGHQLGIAAHQLDKKGFFLHGFVRRNLDGRVLVEQLVRQEMVLRPRLGRFEAATHDDRRRGRAVQFWRKAPRNAAVHPDGPIEEPVCRATRVAVGVGVLRPFLVPIVHAVAVAAVSVGYGKQVEALVDLVTHVEHL</sequence>
<keyword evidence="1" id="KW-1133">Transmembrane helix</keyword>
<gene>
    <name evidence="2" type="ORF">PSNMU_V1.4_AUG-EV-PASAV3_0072410</name>
</gene>
<dbReference type="EMBL" id="CAACVS010000277">
    <property type="protein sequence ID" value="VEU40358.1"/>
    <property type="molecule type" value="Genomic_DNA"/>
</dbReference>
<evidence type="ECO:0000256" key="1">
    <source>
        <dbReference type="SAM" id="Phobius"/>
    </source>
</evidence>
<keyword evidence="1" id="KW-0812">Transmembrane</keyword>
<accession>A0A448ZE89</accession>
<keyword evidence="1" id="KW-0472">Membrane</keyword>
<protein>
    <submittedName>
        <fullName evidence="2">Uncharacterized protein</fullName>
    </submittedName>
</protein>
<evidence type="ECO:0000313" key="3">
    <source>
        <dbReference type="Proteomes" id="UP000291116"/>
    </source>
</evidence>
<reference evidence="2 3" key="1">
    <citation type="submission" date="2019-01" db="EMBL/GenBank/DDBJ databases">
        <authorList>
            <person name="Ferrante I. M."/>
        </authorList>
    </citation>
    <scope>NUCLEOTIDE SEQUENCE [LARGE SCALE GENOMIC DNA]</scope>
    <source>
        <strain evidence="2 3">B856</strain>
    </source>
</reference>
<dbReference type="AlphaFoldDB" id="A0A448ZE89"/>
<organism evidence="2 3">
    <name type="scientific">Pseudo-nitzschia multistriata</name>
    <dbReference type="NCBI Taxonomy" id="183589"/>
    <lineage>
        <taxon>Eukaryota</taxon>
        <taxon>Sar</taxon>
        <taxon>Stramenopiles</taxon>
        <taxon>Ochrophyta</taxon>
        <taxon>Bacillariophyta</taxon>
        <taxon>Bacillariophyceae</taxon>
        <taxon>Bacillariophycidae</taxon>
        <taxon>Bacillariales</taxon>
        <taxon>Bacillariaceae</taxon>
        <taxon>Pseudo-nitzschia</taxon>
    </lineage>
</organism>
<proteinExistence type="predicted"/>
<dbReference type="Proteomes" id="UP000291116">
    <property type="component" value="Unassembled WGS sequence"/>
</dbReference>
<keyword evidence="3" id="KW-1185">Reference proteome</keyword>